<proteinExistence type="predicted"/>
<keyword evidence="1" id="KW-0862">Zinc</keyword>
<feature type="region of interest" description="Disordered" evidence="2">
    <location>
        <begin position="165"/>
        <end position="196"/>
    </location>
</feature>
<dbReference type="EMBL" id="AMPZ03000002">
    <property type="protein sequence ID" value="KAH9589920.1"/>
    <property type="molecule type" value="Genomic_DNA"/>
</dbReference>
<reference evidence="4" key="1">
    <citation type="journal article" date="2012" name="Nat. Genet.">
        <title>Whole-genome sequence of Schistosoma haematobium.</title>
        <authorList>
            <person name="Young N.D."/>
            <person name="Jex A.R."/>
            <person name="Li B."/>
            <person name="Liu S."/>
            <person name="Yang L."/>
            <person name="Xiong Z."/>
            <person name="Li Y."/>
            <person name="Cantacessi C."/>
            <person name="Hall R.S."/>
            <person name="Xu X."/>
            <person name="Chen F."/>
            <person name="Wu X."/>
            <person name="Zerlotini A."/>
            <person name="Oliveira G."/>
            <person name="Hofmann A."/>
            <person name="Zhang G."/>
            <person name="Fang X."/>
            <person name="Kang Y."/>
            <person name="Campbell B.E."/>
            <person name="Loukas A."/>
            <person name="Ranganathan S."/>
            <person name="Rollinson D."/>
            <person name="Rinaldi G."/>
            <person name="Brindley P.J."/>
            <person name="Yang H."/>
            <person name="Wang J."/>
            <person name="Wang J."/>
            <person name="Gasser R.B."/>
        </authorList>
    </citation>
    <scope>NUCLEOTIDE SEQUENCE</scope>
</reference>
<dbReference type="PROSITE" id="PS50158">
    <property type="entry name" value="ZF_CCHC"/>
    <property type="match status" value="1"/>
</dbReference>
<dbReference type="RefSeq" id="XP_051070438.1">
    <property type="nucleotide sequence ID" value="XM_051208592.1"/>
</dbReference>
<reference evidence="4" key="4">
    <citation type="journal article" date="2022" name="PLoS Pathog.">
        <title>Chromosome-level genome of Schistosoma haematobium underpins genome-wide explorations of molecular variation.</title>
        <authorList>
            <person name="Stroehlein A.J."/>
            <person name="Korhonen P.K."/>
            <person name="Lee V.V."/>
            <person name="Ralph S.A."/>
            <person name="Mentink-Kane M."/>
            <person name="You H."/>
            <person name="McManus D.P."/>
            <person name="Tchuente L.T."/>
            <person name="Stothard J.R."/>
            <person name="Kaur P."/>
            <person name="Dudchenko O."/>
            <person name="Aiden E.L."/>
            <person name="Yang B."/>
            <person name="Yang H."/>
            <person name="Emery A.M."/>
            <person name="Webster B.L."/>
            <person name="Brindley P.J."/>
            <person name="Rollinson D."/>
            <person name="Chang B.C.H."/>
            <person name="Gasser R.B."/>
            <person name="Young N.D."/>
        </authorList>
    </citation>
    <scope>NUCLEOTIDE SEQUENCE</scope>
</reference>
<dbReference type="GeneID" id="75576636"/>
<accession>A0A922LMH2</accession>
<dbReference type="SMART" id="SM00343">
    <property type="entry name" value="ZnF_C2HC"/>
    <property type="match status" value="1"/>
</dbReference>
<sequence length="221" mass="24826">MQASRCSFQGQQKFGKCLSCGKFHSRNSCVFRNAKCFKCGKIGHIQSVCKTTVHFAASNAKLCDSDPIKLSVSNDHLPLSTVSKTTIESYVSPELNEALNHSGTELQTKQTYTSRDICRESLRGSYSENIWSSKMHQMRLRIILRQKVSNTSAYQISHISLPDIGCPNDSHMPGEFSYKNEEDMSNESNHDPKSDAILIDADFSNDRSFSNEILNKSEENI</sequence>
<dbReference type="Proteomes" id="UP000471633">
    <property type="component" value="Unassembled WGS sequence"/>
</dbReference>
<dbReference type="AlphaFoldDB" id="A0A922LMH2"/>
<dbReference type="GO" id="GO:0008270">
    <property type="term" value="F:zinc ion binding"/>
    <property type="evidence" value="ECO:0007669"/>
    <property type="project" value="UniProtKB-KW"/>
</dbReference>
<gene>
    <name evidence="4" type="ORF">MS3_00001081</name>
</gene>
<evidence type="ECO:0000256" key="2">
    <source>
        <dbReference type="SAM" id="MobiDB-lite"/>
    </source>
</evidence>
<organism evidence="4 5">
    <name type="scientific">Schistosoma haematobium</name>
    <name type="common">Blood fluke</name>
    <dbReference type="NCBI Taxonomy" id="6185"/>
    <lineage>
        <taxon>Eukaryota</taxon>
        <taxon>Metazoa</taxon>
        <taxon>Spiralia</taxon>
        <taxon>Lophotrochozoa</taxon>
        <taxon>Platyhelminthes</taxon>
        <taxon>Trematoda</taxon>
        <taxon>Digenea</taxon>
        <taxon>Strigeidida</taxon>
        <taxon>Schistosomatoidea</taxon>
        <taxon>Schistosomatidae</taxon>
        <taxon>Schistosoma</taxon>
    </lineage>
</organism>
<protein>
    <recommendedName>
        <fullName evidence="3">CCHC-type domain-containing protein</fullName>
    </recommendedName>
</protein>
<dbReference type="KEGG" id="shx:MS3_00001081"/>
<evidence type="ECO:0000313" key="5">
    <source>
        <dbReference type="Proteomes" id="UP000471633"/>
    </source>
</evidence>
<feature type="domain" description="CCHC-type" evidence="3">
    <location>
        <begin position="35"/>
        <end position="50"/>
    </location>
</feature>
<dbReference type="CTD" id="75576636"/>
<name>A0A922LMH2_SCHHA</name>
<feature type="compositionally biased region" description="Basic and acidic residues" evidence="2">
    <location>
        <begin position="178"/>
        <end position="194"/>
    </location>
</feature>
<evidence type="ECO:0000259" key="3">
    <source>
        <dbReference type="PROSITE" id="PS50158"/>
    </source>
</evidence>
<evidence type="ECO:0000256" key="1">
    <source>
        <dbReference type="PROSITE-ProRule" id="PRU00047"/>
    </source>
</evidence>
<keyword evidence="1" id="KW-0479">Metal-binding</keyword>
<comment type="caution">
    <text evidence="4">The sequence shown here is derived from an EMBL/GenBank/DDBJ whole genome shotgun (WGS) entry which is preliminary data.</text>
</comment>
<dbReference type="InterPro" id="IPR001878">
    <property type="entry name" value="Znf_CCHC"/>
</dbReference>
<reference evidence="4" key="3">
    <citation type="submission" date="2021-06" db="EMBL/GenBank/DDBJ databases">
        <title>Chromosome-level genome assembly for S. haematobium.</title>
        <authorList>
            <person name="Stroehlein A.J."/>
        </authorList>
    </citation>
    <scope>NUCLEOTIDE SEQUENCE</scope>
</reference>
<evidence type="ECO:0000313" key="4">
    <source>
        <dbReference type="EMBL" id="KAH9589920.1"/>
    </source>
</evidence>
<reference evidence="4" key="2">
    <citation type="journal article" date="2019" name="Gigascience">
        <title>High-quality Schistosoma haematobium genome achieved by single-molecule and long-range sequencing.</title>
        <authorList>
            <person name="Stroehlein A.J."/>
            <person name="Korhonen P.K."/>
            <person name="Chong T.M."/>
            <person name="Lim Y.L."/>
            <person name="Chan K.G."/>
            <person name="Webster B."/>
            <person name="Rollinson D."/>
            <person name="Brindley P.J."/>
            <person name="Gasser R.B."/>
            <person name="Young N.D."/>
        </authorList>
    </citation>
    <scope>NUCLEOTIDE SEQUENCE</scope>
</reference>
<keyword evidence="1" id="KW-0863">Zinc-finger</keyword>
<dbReference type="GO" id="GO:0003676">
    <property type="term" value="F:nucleic acid binding"/>
    <property type="evidence" value="ECO:0007669"/>
    <property type="project" value="InterPro"/>
</dbReference>
<keyword evidence="5" id="KW-1185">Reference proteome</keyword>